<accession>A0A3R8LSZ8</accession>
<dbReference type="EMBL" id="RRUE01000001">
    <property type="protein sequence ID" value="RRN45999.1"/>
    <property type="molecule type" value="Genomic_DNA"/>
</dbReference>
<evidence type="ECO:0000313" key="4">
    <source>
        <dbReference type="Proteomes" id="UP000270261"/>
    </source>
</evidence>
<feature type="region of interest" description="Disordered" evidence="1">
    <location>
        <begin position="33"/>
        <end position="52"/>
    </location>
</feature>
<feature type="chain" id="PRO_5018741096" description="Lipoprotein" evidence="2">
    <location>
        <begin position="22"/>
        <end position="369"/>
    </location>
</feature>
<dbReference type="AlphaFoldDB" id="A0A3R8LSZ8"/>
<name>A0A3R8LSZ8_9BURK</name>
<keyword evidence="4" id="KW-1185">Reference proteome</keyword>
<proteinExistence type="predicted"/>
<organism evidence="3 4">
    <name type="scientific">Lautropia dentalis</name>
    <dbReference type="NCBI Taxonomy" id="2490857"/>
    <lineage>
        <taxon>Bacteria</taxon>
        <taxon>Pseudomonadati</taxon>
        <taxon>Pseudomonadota</taxon>
        <taxon>Betaproteobacteria</taxon>
        <taxon>Burkholderiales</taxon>
        <taxon>Burkholderiaceae</taxon>
        <taxon>Lautropia</taxon>
    </lineage>
</organism>
<dbReference type="PROSITE" id="PS51257">
    <property type="entry name" value="PROKAR_LIPOPROTEIN"/>
    <property type="match status" value="1"/>
</dbReference>
<feature type="compositionally biased region" description="Low complexity" evidence="1">
    <location>
        <begin position="38"/>
        <end position="52"/>
    </location>
</feature>
<comment type="caution">
    <text evidence="3">The sequence shown here is derived from an EMBL/GenBank/DDBJ whole genome shotgun (WGS) entry which is preliminary data.</text>
</comment>
<keyword evidence="2" id="KW-0732">Signal</keyword>
<sequence length="369" mass="40638">MKEVPAQTRSFLFVPTAIAMAVLLAACGSGSDGGDTNVSSSPSPKAQSASVSKITAGADAITDAITRGQNASAPSTKGSTPASYTARGVAPLISKDGIRGDVLLAMFDQKACRGEFGIHRVESLKGAPLSQDTAVKEDTPPVLTDASLNVEAYTYDMDKLHDGRYVPSRVPAYVYYCMYPDIRSYSNPVNPGDYTYSMTTAGRYHTYLTMFYYGVPWITRGVNEAKVDYPLTVTKDQVIIGAQVKLLLNEDLLYNWEYGESMKEGRKEETLLNGTARGYQRQALVPFGVLNQWQDAVGNNLRLLLIKGDKANEARLCTHLNSSLAKRLHCVTWQVPADWRWGKELKGGYHYLIEDRSVYAGETGFMYWD</sequence>
<dbReference type="RefSeq" id="WP_125095425.1">
    <property type="nucleotide sequence ID" value="NZ_RRUE01000001.1"/>
</dbReference>
<gene>
    <name evidence="3" type="ORF">EHV23_07950</name>
</gene>
<evidence type="ECO:0000313" key="3">
    <source>
        <dbReference type="EMBL" id="RRN45999.1"/>
    </source>
</evidence>
<evidence type="ECO:0008006" key="5">
    <source>
        <dbReference type="Google" id="ProtNLM"/>
    </source>
</evidence>
<feature type="signal peptide" evidence="2">
    <location>
        <begin position="1"/>
        <end position="21"/>
    </location>
</feature>
<protein>
    <recommendedName>
        <fullName evidence="5">Lipoprotein</fullName>
    </recommendedName>
</protein>
<reference evidence="3 4" key="1">
    <citation type="submission" date="2018-11" db="EMBL/GenBank/DDBJ databases">
        <title>Genome sequencing of Lautropia sp. KCOM 2505 (= ChDC F240).</title>
        <authorList>
            <person name="Kook J.-K."/>
            <person name="Park S.-N."/>
            <person name="Lim Y.K."/>
        </authorList>
    </citation>
    <scope>NUCLEOTIDE SEQUENCE [LARGE SCALE GENOMIC DNA]</scope>
    <source>
        <strain evidence="3 4">KCOM 2505</strain>
    </source>
</reference>
<evidence type="ECO:0000256" key="2">
    <source>
        <dbReference type="SAM" id="SignalP"/>
    </source>
</evidence>
<evidence type="ECO:0000256" key="1">
    <source>
        <dbReference type="SAM" id="MobiDB-lite"/>
    </source>
</evidence>
<dbReference type="Proteomes" id="UP000270261">
    <property type="component" value="Unassembled WGS sequence"/>
</dbReference>
<dbReference type="OrthoDB" id="9252989at2"/>